<gene>
    <name evidence="2" type="ORF">CJN711_LOCUS1645</name>
</gene>
<name>A0A814FQD3_9BILA</name>
<proteinExistence type="predicted"/>
<reference evidence="2" key="1">
    <citation type="submission" date="2021-02" db="EMBL/GenBank/DDBJ databases">
        <authorList>
            <person name="Nowell W R."/>
        </authorList>
    </citation>
    <scope>NUCLEOTIDE SEQUENCE</scope>
</reference>
<feature type="compositionally biased region" description="Low complexity" evidence="1">
    <location>
        <begin position="361"/>
        <end position="374"/>
    </location>
</feature>
<sequence length="797" mass="90506">MSTAIIDDYERRFQRSLQKLTIPSWYTDTTPPLSIFNNSKQSINSSSLMPWKTDDKESQRIPEVFYVRFPHSSRSCRSSIATSPSPSVHSWHPNYIMEGSRRQRKYQNGIERVSKSSRWYQPTQFIVNETTNIPTGKIKVSTSYKHKQQSSENIHYDTPTTQDNDESLILTSNHLVTSSDVEKNTASEPPTTMITFEKQHDNHIKSNESQIMPLAITKELSSCVELEVVADEEHGNRSLSMNNNTLIPSIANIPLSIEKNDENDLLERIANDLVESILSDIFISKIFYDEDDTNSGVRELSEDESGLRELDENDMNDTDEFIVFPTQLSLEDDDPTSDIPRCSLNKLYTFSKTNHIGSDNSKQTTPSQNSPTSTLEKDVLATDFQLHSAIEQSFNKLFISSPRLSAFDEIDCPSNNQLAKYQLSEEGVNEETARIGRLLLNSMPTTFIEDIHNLSQPPIFTLNNDCLRISETEDIYDSPRKDYHEIQRGIAEEFDQELNDEALGDSAYSSNQERINIQQLLYEPLSECFSGFSFIQSDFLTPNISSLQSATDEAYESEPTTMSSSLAITTYIHPNLEHEFDYPSPPPPVPDRRLKPDYLKNASTPKSRVIKQENIDSVEYSLIEKAKPLPPPPTTIQQIIAPIAADSNLPSKRTVSSRHYCGSIPVSDKLCTESTLTKSKEDTHDKTKEKRNTRVLNCLHPSTADDDDHRKRTSIPKSPSTSLYRLKTRKHKLVTDFDEATNGLAIRLPAPTTNLQHSTNKQNLNRITTKRANGITKEQHITDHIKSDRRLYYETSV</sequence>
<comment type="caution">
    <text evidence="2">The sequence shown here is derived from an EMBL/GenBank/DDBJ whole genome shotgun (WGS) entry which is preliminary data.</text>
</comment>
<feature type="region of interest" description="Disordered" evidence="1">
    <location>
        <begin position="355"/>
        <end position="374"/>
    </location>
</feature>
<accession>A0A814FQD3</accession>
<evidence type="ECO:0000256" key="1">
    <source>
        <dbReference type="SAM" id="MobiDB-lite"/>
    </source>
</evidence>
<dbReference type="AlphaFoldDB" id="A0A814FQD3"/>
<feature type="region of interest" description="Disordered" evidence="1">
    <location>
        <begin position="699"/>
        <end position="720"/>
    </location>
</feature>
<protein>
    <submittedName>
        <fullName evidence="2">Uncharacterized protein</fullName>
    </submittedName>
</protein>
<feature type="region of interest" description="Disordered" evidence="1">
    <location>
        <begin position="294"/>
        <end position="314"/>
    </location>
</feature>
<evidence type="ECO:0000313" key="3">
    <source>
        <dbReference type="Proteomes" id="UP000663855"/>
    </source>
</evidence>
<dbReference type="Proteomes" id="UP000663855">
    <property type="component" value="Unassembled WGS sequence"/>
</dbReference>
<evidence type="ECO:0000313" key="2">
    <source>
        <dbReference type="EMBL" id="CAF0986805.1"/>
    </source>
</evidence>
<organism evidence="2 3">
    <name type="scientific">Rotaria magnacalcarata</name>
    <dbReference type="NCBI Taxonomy" id="392030"/>
    <lineage>
        <taxon>Eukaryota</taxon>
        <taxon>Metazoa</taxon>
        <taxon>Spiralia</taxon>
        <taxon>Gnathifera</taxon>
        <taxon>Rotifera</taxon>
        <taxon>Eurotatoria</taxon>
        <taxon>Bdelloidea</taxon>
        <taxon>Philodinida</taxon>
        <taxon>Philodinidae</taxon>
        <taxon>Rotaria</taxon>
    </lineage>
</organism>
<dbReference type="EMBL" id="CAJNOV010000106">
    <property type="protein sequence ID" value="CAF0986805.1"/>
    <property type="molecule type" value="Genomic_DNA"/>
</dbReference>